<gene>
    <name evidence="3" type="ORF">SAMN05444320_105501</name>
</gene>
<accession>A0A1M5FLX7</accession>
<dbReference type="STRING" id="2017.SAMN05444320_105501"/>
<organism evidence="3 4">
    <name type="scientific">Streptoalloteichus hindustanus</name>
    <dbReference type="NCBI Taxonomy" id="2017"/>
    <lineage>
        <taxon>Bacteria</taxon>
        <taxon>Bacillati</taxon>
        <taxon>Actinomycetota</taxon>
        <taxon>Actinomycetes</taxon>
        <taxon>Pseudonocardiales</taxon>
        <taxon>Pseudonocardiaceae</taxon>
        <taxon>Streptoalloteichus</taxon>
    </lineage>
</organism>
<dbReference type="RefSeq" id="WP_073484756.1">
    <property type="nucleotide sequence ID" value="NZ_FQVN01000005.1"/>
</dbReference>
<sequence>MSGSLGARYCLTGDEEDDDFWGYARDASGLFTPLDSDGQRRVELRGLAPRGTLLTCLDQVGGKRALAGNAYLTLLDPSGAKMGNYFVNYVRVESVRPSSEGPDLVDATVNLWCDDLFPEAEWPWELRRTRQLTRKGMWWSLGPAGRHAWLSVALHHHSYRNLPDDPRGTVYELDGSHIVDEDSFYCALGEAVNGPGGYFGWNLDALDDCLRGRWGATKPFTLHWNHSDIARTHLAEESVTISGATTVLFEYIVEILREHDIDVVLR</sequence>
<dbReference type="InterPro" id="IPR035905">
    <property type="entry name" value="Barstar-like_sf"/>
</dbReference>
<name>A0A1M5FLX7_STRHI</name>
<dbReference type="InterPro" id="IPR000468">
    <property type="entry name" value="Barstar"/>
</dbReference>
<feature type="domain" description="Barstar (barnase inhibitor)" evidence="2">
    <location>
        <begin position="170"/>
        <end position="239"/>
    </location>
</feature>
<dbReference type="EMBL" id="FQVN01000005">
    <property type="protein sequence ID" value="SHF92587.1"/>
    <property type="molecule type" value="Genomic_DNA"/>
</dbReference>
<dbReference type="Pfam" id="PF01337">
    <property type="entry name" value="Barstar"/>
    <property type="match status" value="1"/>
</dbReference>
<proteinExistence type="inferred from homology"/>
<evidence type="ECO:0000259" key="2">
    <source>
        <dbReference type="Pfam" id="PF01337"/>
    </source>
</evidence>
<evidence type="ECO:0000313" key="3">
    <source>
        <dbReference type="EMBL" id="SHF92587.1"/>
    </source>
</evidence>
<keyword evidence="4" id="KW-1185">Reference proteome</keyword>
<evidence type="ECO:0000313" key="4">
    <source>
        <dbReference type="Proteomes" id="UP000184501"/>
    </source>
</evidence>
<comment type="similarity">
    <text evidence="1">Belongs to the barstar family.</text>
</comment>
<dbReference type="Proteomes" id="UP000184501">
    <property type="component" value="Unassembled WGS sequence"/>
</dbReference>
<evidence type="ECO:0000256" key="1">
    <source>
        <dbReference type="ARBA" id="ARBA00006845"/>
    </source>
</evidence>
<protein>
    <submittedName>
        <fullName evidence="3">Barstar, RNAse (Barnase) inhibitor</fullName>
    </submittedName>
</protein>
<reference evidence="3 4" key="1">
    <citation type="submission" date="2016-11" db="EMBL/GenBank/DDBJ databases">
        <authorList>
            <person name="Jaros S."/>
            <person name="Januszkiewicz K."/>
            <person name="Wedrychowicz H."/>
        </authorList>
    </citation>
    <scope>NUCLEOTIDE SEQUENCE [LARGE SCALE GENOMIC DNA]</scope>
    <source>
        <strain evidence="3 4">DSM 44523</strain>
    </source>
</reference>
<dbReference type="OrthoDB" id="8859549at2"/>
<dbReference type="SUPFAM" id="SSF52038">
    <property type="entry name" value="Barstar-related"/>
    <property type="match status" value="1"/>
</dbReference>
<dbReference type="Gene3D" id="3.30.370.10">
    <property type="entry name" value="Barstar-like"/>
    <property type="match status" value="1"/>
</dbReference>
<dbReference type="AlphaFoldDB" id="A0A1M5FLX7"/>